<evidence type="ECO:0000256" key="2">
    <source>
        <dbReference type="ARBA" id="ARBA00023157"/>
    </source>
</evidence>
<dbReference type="EMBL" id="JWZT01001054">
    <property type="protein sequence ID" value="KII72979.1"/>
    <property type="molecule type" value="Genomic_DNA"/>
</dbReference>
<dbReference type="PROSITE" id="PS51808">
    <property type="entry name" value="CHCH"/>
    <property type="match status" value="1"/>
</dbReference>
<dbReference type="OrthoDB" id="19091at2759"/>
<dbReference type="GO" id="GO:0045332">
    <property type="term" value="P:phospholipid translocation"/>
    <property type="evidence" value="ECO:0007669"/>
    <property type="project" value="TreeGrafter"/>
</dbReference>
<comment type="catalytic activity">
    <reaction evidence="3">
        <text>a 1,2-diacyl-sn-glycero-3-phosphate(in) = a 1,2-diacyl-sn-glycero-3-phosphate(out)</text>
        <dbReference type="Rhea" id="RHEA:36435"/>
        <dbReference type="ChEBI" id="CHEBI:58608"/>
    </reaction>
</comment>
<dbReference type="Pfam" id="PF05254">
    <property type="entry name" value="UPF0203"/>
    <property type="match status" value="1"/>
</dbReference>
<organism evidence="4 5">
    <name type="scientific">Thelohanellus kitauei</name>
    <name type="common">Myxosporean</name>
    <dbReference type="NCBI Taxonomy" id="669202"/>
    <lineage>
        <taxon>Eukaryota</taxon>
        <taxon>Metazoa</taxon>
        <taxon>Cnidaria</taxon>
        <taxon>Myxozoa</taxon>
        <taxon>Myxosporea</taxon>
        <taxon>Bivalvulida</taxon>
        <taxon>Platysporina</taxon>
        <taxon>Myxobolidae</taxon>
        <taxon>Thelohanellus</taxon>
    </lineage>
</organism>
<dbReference type="AlphaFoldDB" id="A0A0C2J580"/>
<sequence length="109" mass="13023">MEDTTHERVKYGDNHISHQRACALIRIKMPSISPECNVAKDDYDSCFENWYKNDFLNGNKNIEVCQELLDKYRECVQKVLKDKHIEVRRGLAEMDGLIEHRQRNQRRPF</sequence>
<dbReference type="GO" id="GO:1990050">
    <property type="term" value="F:phosphatidic acid transfer activity"/>
    <property type="evidence" value="ECO:0007669"/>
    <property type="project" value="TreeGrafter"/>
</dbReference>
<comment type="similarity">
    <text evidence="1">Belongs to the TRIAP1/MDM35 family.</text>
</comment>
<evidence type="ECO:0000313" key="4">
    <source>
        <dbReference type="EMBL" id="KII72979.1"/>
    </source>
</evidence>
<evidence type="ECO:0000256" key="1">
    <source>
        <dbReference type="ARBA" id="ARBA00006196"/>
    </source>
</evidence>
<keyword evidence="2" id="KW-1015">Disulfide bond</keyword>
<dbReference type="Proteomes" id="UP000031668">
    <property type="component" value="Unassembled WGS sequence"/>
</dbReference>
<comment type="caution">
    <text evidence="4">The sequence shown here is derived from an EMBL/GenBank/DDBJ whole genome shotgun (WGS) entry which is preliminary data.</text>
</comment>
<protein>
    <submittedName>
        <fullName evidence="4">TP53-regulated inhibitor of apoptosis 1-A</fullName>
    </submittedName>
</protein>
<proteinExistence type="inferred from homology"/>
<accession>A0A0C2J580</accession>
<dbReference type="PANTHER" id="PTHR46403">
    <property type="entry name" value="TP53-REGULATED INHIBITOR OF APOPTOSIS 1"/>
    <property type="match status" value="1"/>
</dbReference>
<dbReference type="GO" id="GO:0005758">
    <property type="term" value="C:mitochondrial intermembrane space"/>
    <property type="evidence" value="ECO:0007669"/>
    <property type="project" value="TreeGrafter"/>
</dbReference>
<evidence type="ECO:0000256" key="3">
    <source>
        <dbReference type="ARBA" id="ARBA00023706"/>
    </source>
</evidence>
<dbReference type="GO" id="GO:0005829">
    <property type="term" value="C:cytosol"/>
    <property type="evidence" value="ECO:0007669"/>
    <property type="project" value="TreeGrafter"/>
</dbReference>
<dbReference type="GO" id="GO:0005634">
    <property type="term" value="C:nucleus"/>
    <property type="evidence" value="ECO:0007669"/>
    <property type="project" value="TreeGrafter"/>
</dbReference>
<dbReference type="InterPro" id="IPR007918">
    <property type="entry name" value="MDM35_apoptosis"/>
</dbReference>
<reference evidence="4 5" key="1">
    <citation type="journal article" date="2014" name="Genome Biol. Evol.">
        <title>The genome of the myxosporean Thelohanellus kitauei shows adaptations to nutrient acquisition within its fish host.</title>
        <authorList>
            <person name="Yang Y."/>
            <person name="Xiong J."/>
            <person name="Zhou Z."/>
            <person name="Huo F."/>
            <person name="Miao W."/>
            <person name="Ran C."/>
            <person name="Liu Y."/>
            <person name="Zhang J."/>
            <person name="Feng J."/>
            <person name="Wang M."/>
            <person name="Wang M."/>
            <person name="Wang L."/>
            <person name="Yao B."/>
        </authorList>
    </citation>
    <scope>NUCLEOTIDE SEQUENCE [LARGE SCALE GENOMIC DNA]</scope>
    <source>
        <strain evidence="4">Wuqing</strain>
    </source>
</reference>
<keyword evidence="5" id="KW-1185">Reference proteome</keyword>
<evidence type="ECO:0000313" key="5">
    <source>
        <dbReference type="Proteomes" id="UP000031668"/>
    </source>
</evidence>
<name>A0A0C2J580_THEKT</name>
<gene>
    <name evidence="4" type="ORF">RF11_13419</name>
</gene>
<dbReference type="PANTHER" id="PTHR46403:SF1">
    <property type="entry name" value="TP53-REGULATED INHIBITOR OF APOPTOSIS 1"/>
    <property type="match status" value="1"/>
</dbReference>